<dbReference type="EMBL" id="MW911666">
    <property type="protein sequence ID" value="QXV89535.1"/>
    <property type="molecule type" value="Genomic_DNA"/>
</dbReference>
<proteinExistence type="predicted"/>
<evidence type="ECO:0000313" key="3">
    <source>
        <dbReference type="EMBL" id="QXV90850.1"/>
    </source>
</evidence>
<dbReference type="EMBL" id="MW911670">
    <property type="protein sequence ID" value="QXV91412.1"/>
    <property type="molecule type" value="Genomic_DNA"/>
</dbReference>
<geneLocation type="plasmid" evidence="3">
    <name>phvKpST15_NDM-1_2501</name>
</geneLocation>
<evidence type="ECO:0000313" key="1">
    <source>
        <dbReference type="EMBL" id="QXV89535.1"/>
    </source>
</evidence>
<accession>A0A8F7PWF4</accession>
<dbReference type="EMBL" id="MW911668">
    <property type="protein sequence ID" value="QXV90422.1"/>
    <property type="molecule type" value="Genomic_DNA"/>
</dbReference>
<geneLocation type="plasmid" evidence="5">
    <name>phvKpST147_NDM-1_2566</name>
</geneLocation>
<geneLocation type="plasmid" evidence="4">
    <name>phvKpST395_NDM-1_2512</name>
</geneLocation>
<reference evidence="1" key="1">
    <citation type="journal article" date="2021" name="Antibiotics">
        <title>Emergence of Hybrid Resistance and Virulence Plasmids Harboring New Delhi Metallo-beta-Lactamase in Klebsiella pneumoniae in Russia.</title>
        <authorList>
            <person name="Starkova P."/>
            <person name="Lazareva I."/>
            <person name="Avdeeva A."/>
            <person name="Sulian O."/>
            <person name="Likholetova D."/>
            <person name="Ageevets V."/>
            <person name="Lebedeva M."/>
            <person name="Gostev V."/>
            <person name="Sopova J."/>
            <person name="Sidorenko S."/>
        </authorList>
    </citation>
    <scope>NUCLEOTIDE SEQUENCE</scope>
    <source>
        <plasmid evidence="5">phvKpST147_NDM-1_2566</plasmid>
        <plasmid evidence="3">phvKpST15_NDM-1_2501</plasmid>
        <plasmid evidence="1">phvKpST395_NDM-1_1971</plasmid>
        <plasmid evidence="4">phvKpST395_NDM-1_2512</plasmid>
        <plasmid evidence="2">phvKpST874_NDM-1_2471</plasmid>
    </source>
</reference>
<keyword evidence="1" id="KW-0614">Plasmid</keyword>
<dbReference type="EMBL" id="MW911669">
    <property type="protein sequence ID" value="QXV90850.1"/>
    <property type="molecule type" value="Genomic_DNA"/>
</dbReference>
<dbReference type="EMBL" id="MW911671">
    <property type="protein sequence ID" value="QXV91880.1"/>
    <property type="molecule type" value="Genomic_DNA"/>
</dbReference>
<geneLocation type="plasmid" evidence="1">
    <name>phvKpST395_NDM-1_1971</name>
</geneLocation>
<sequence>MQVSTADIVLFIEVSQWLFSSLFHKIKLVQDTIFRLEYRATKLKNSR</sequence>
<name>A0A8F7PWF4_KLEPN</name>
<evidence type="ECO:0000313" key="2">
    <source>
        <dbReference type="EMBL" id="QXV90422.1"/>
    </source>
</evidence>
<protein>
    <submittedName>
        <fullName evidence="1">Uncharacterized protein</fullName>
    </submittedName>
</protein>
<evidence type="ECO:0000313" key="4">
    <source>
        <dbReference type="EMBL" id="QXV91412.1"/>
    </source>
</evidence>
<dbReference type="AlphaFoldDB" id="A0A8F7PWF4"/>
<organism evidence="1">
    <name type="scientific">Klebsiella pneumoniae subsp. pneumoniae</name>
    <dbReference type="NCBI Taxonomy" id="72407"/>
    <lineage>
        <taxon>Bacteria</taxon>
        <taxon>Pseudomonadati</taxon>
        <taxon>Pseudomonadota</taxon>
        <taxon>Gammaproteobacteria</taxon>
        <taxon>Enterobacterales</taxon>
        <taxon>Enterobacteriaceae</taxon>
        <taxon>Klebsiella/Raoultella group</taxon>
        <taxon>Klebsiella</taxon>
        <taxon>Klebsiella pneumoniae complex</taxon>
    </lineage>
</organism>
<geneLocation type="plasmid" evidence="2">
    <name>phvKpST874_NDM-1_2471</name>
</geneLocation>
<evidence type="ECO:0000313" key="5">
    <source>
        <dbReference type="EMBL" id="QXV91880.1"/>
    </source>
</evidence>